<dbReference type="InterPro" id="IPR013998">
    <property type="entry name" value="Nebulin-like"/>
</dbReference>
<dbReference type="PANTHER" id="PTHR11039:SF37">
    <property type="entry name" value="NEBULIN"/>
    <property type="match status" value="1"/>
</dbReference>
<dbReference type="FunFam" id="2.30.30.40:FF:000007">
    <property type="entry name" value="nebulin isoform X1"/>
    <property type="match status" value="1"/>
</dbReference>
<feature type="domain" description="SH3" evidence="6">
    <location>
        <begin position="6544"/>
        <end position="6603"/>
    </location>
</feature>
<evidence type="ECO:0000313" key="7">
    <source>
        <dbReference type="Proteomes" id="UP001318040"/>
    </source>
</evidence>
<evidence type="ECO:0000259" key="6">
    <source>
        <dbReference type="PROSITE" id="PS50002"/>
    </source>
</evidence>
<organism evidence="7 8">
    <name type="scientific">Petromyzon marinus</name>
    <name type="common">Sea lamprey</name>
    <dbReference type="NCBI Taxonomy" id="7757"/>
    <lineage>
        <taxon>Eukaryota</taxon>
        <taxon>Metazoa</taxon>
        <taxon>Chordata</taxon>
        <taxon>Craniata</taxon>
        <taxon>Vertebrata</taxon>
        <taxon>Cyclostomata</taxon>
        <taxon>Hyperoartia</taxon>
        <taxon>Petromyzontiformes</taxon>
        <taxon>Petromyzontidae</taxon>
        <taxon>Petromyzon</taxon>
    </lineage>
</organism>
<evidence type="ECO:0000313" key="9">
    <source>
        <dbReference type="RefSeq" id="XP_032813057.1"/>
    </source>
</evidence>
<dbReference type="GO" id="GO:0051015">
    <property type="term" value="F:actin filament binding"/>
    <property type="evidence" value="ECO:0007669"/>
    <property type="project" value="InterPro"/>
</dbReference>
<keyword evidence="1 4" id="KW-0728">SH3 domain</keyword>
<dbReference type="InterPro" id="IPR000900">
    <property type="entry name" value="Nebulin_repeat"/>
</dbReference>
<evidence type="ECO:0000256" key="5">
    <source>
        <dbReference type="SAM" id="MobiDB-lite"/>
    </source>
</evidence>
<dbReference type="Proteomes" id="UP001318040">
    <property type="component" value="Chromosome 19"/>
</dbReference>
<dbReference type="PRINTS" id="PR00510">
    <property type="entry name" value="NEBULIN"/>
</dbReference>
<dbReference type="PANTHER" id="PTHR11039">
    <property type="entry name" value="NEBULIN"/>
    <property type="match status" value="1"/>
</dbReference>
<keyword evidence="2" id="KW-0677">Repeat</keyword>
<protein>
    <submittedName>
        <fullName evidence="8 9">Nebulin isoform X1</fullName>
    </submittedName>
</protein>
<keyword evidence="7" id="KW-1185">Reference proteome</keyword>
<dbReference type="InterPro" id="IPR036028">
    <property type="entry name" value="SH3-like_dom_sf"/>
</dbReference>
<dbReference type="RefSeq" id="XP_032813057.1">
    <property type="nucleotide sequence ID" value="XM_032957166.1"/>
</dbReference>
<proteinExistence type="predicted"/>
<gene>
    <name evidence="8 9" type="primary">NEB</name>
</gene>
<dbReference type="InterPro" id="IPR055297">
    <property type="entry name" value="NEBU/NEBL"/>
</dbReference>
<accession>A0AAJ7T808</accession>
<dbReference type="PROSITE" id="PS50002">
    <property type="entry name" value="SH3"/>
    <property type="match status" value="1"/>
</dbReference>
<dbReference type="GO" id="GO:0071691">
    <property type="term" value="P:cardiac muscle thin filament assembly"/>
    <property type="evidence" value="ECO:0007669"/>
    <property type="project" value="TreeGrafter"/>
</dbReference>
<dbReference type="SUPFAM" id="SSF50044">
    <property type="entry name" value="SH3-domain"/>
    <property type="match status" value="1"/>
</dbReference>
<dbReference type="RefSeq" id="XP_032813056.1">
    <property type="nucleotide sequence ID" value="XM_032957165.1"/>
</dbReference>
<feature type="region of interest" description="Disordered" evidence="5">
    <location>
        <begin position="6467"/>
        <end position="6489"/>
    </location>
</feature>
<dbReference type="KEGG" id="pmrn:116943878"/>
<dbReference type="Pfam" id="PF14604">
    <property type="entry name" value="SH3_9"/>
    <property type="match status" value="1"/>
</dbReference>
<evidence type="ECO:0000313" key="8">
    <source>
        <dbReference type="RefSeq" id="XP_032813056.1"/>
    </source>
</evidence>
<dbReference type="GO" id="GO:0030018">
    <property type="term" value="C:Z disc"/>
    <property type="evidence" value="ECO:0007669"/>
    <property type="project" value="InterPro"/>
</dbReference>
<dbReference type="CDD" id="cd11789">
    <property type="entry name" value="SH3_Nebulin_family_C"/>
    <property type="match status" value="1"/>
</dbReference>
<dbReference type="InterPro" id="IPR001452">
    <property type="entry name" value="SH3_domain"/>
</dbReference>
<evidence type="ECO:0000256" key="2">
    <source>
        <dbReference type="ARBA" id="ARBA00022737"/>
    </source>
</evidence>
<dbReference type="SMART" id="SM00326">
    <property type="entry name" value="SH3"/>
    <property type="match status" value="1"/>
</dbReference>
<dbReference type="PROSITE" id="PS51216">
    <property type="entry name" value="NEBULIN"/>
    <property type="match status" value="120"/>
</dbReference>
<dbReference type="Pfam" id="PF00880">
    <property type="entry name" value="Nebulin"/>
    <property type="match status" value="90"/>
</dbReference>
<sequence>MTSTTVVYEEVVEYEEYEEEVEEEEEEEGEEEEEEEVVEEVVEEVIVEDPVTHQVRKVSVPQLHPSGLVHRKVKKKRKVDTSKFMTPYLAHSKKMMDLFSEVKYKEALKNHQPKGFTTLSETPRQKICKHAQDILSEVKYRDAGRKTISNCHVDEKAWDIAHSKKISAMVSKILYKKSWEDVKDRYLLPSDCPEMVQALKNASNISQKVYHAEYELDRGCCIPYFDSPELRRVAKAQKTLSDVVYKMGHEEHLLHYTQVVDAPDMVQAKKTGEQLSDMNYHDEYVKSVKGKWSQAPCYDVAVAKMNSDNISINKYKKAFNESKDKLFVDSTDTPEYQMVKKAGVNASQVKYRAAYEKTKDMSGYNTLPATENPAMKQARHVSKNLSDHEYKKAYHTNRGHSINICDTPQFKSDTVLKKFTSNVLYKEAYERNRGHYIGSPDDPHMANSRRVADIQNAKLYKADYEADKTMCYFPMTITAEYEAMKKVAQFKDLVYKKHPDTVPFTQSMDSPVMLQAKVNARQLSDVNYKQAYEKDKFRCNLPADYPPLLQARANAYNLSENAYKMNWDETKDKKFEIKLDSIPIVAAKKHSNDASEVKYKKAYEKNRGKMIGALSIEDDPKLRHSIHVAKIQSEREYKKDYEKAKTKYHSPLDMMNVTLAKKSQAIASNYSYKQPIHSYFMPPDAVSVVLAKQGNQLYSNNDYRADYNNWFKGIGWQPFESVEQVSAKKASAILSEKKYRQHPDTIPFTQVTDSPVQQMAKVSQDQQSNWKYKAASEDVLHKYTLPHDAPEFLQSRANAYNISKNSYKAGWNELISKGYDLKLDAIPIIAAKKARKDASDVHYKLAYEKARGHMVGCRNLQDDPKLVHSMHVAKMQSNREYKKDFEKSKTKYHTPVDMVSVISAKKSQAIASNYDYVKRHHRYSMMPDSVLLELAKKANEIQSDNLYRSDFVNIIQGCGWIPIGSLEQDKVKKAGQILSEAKYRQHPDTIKFTSVTDDPVMVQSQINAKQLSDNLYKSAGKKSQKQFSIPHDIPQFLQSKINSVNFSENSYKHAWVEDKNKGYDSRADAIPIKAARASRDIASDYKYKQAYEKARGHMVGCRNLQDDPKLVHSMHVAKMQSEREYKKDFEKSKTKYHTPVDMVSVATAKKSQAIARNYDYKQLIHNTNVMPDAMSVQLAKHMNQLQSDNLYKADLDWIRGTGWIPIGSLEQDKVKKAGQILSEAKYRQHPDTIKFTSITDDPVMVQSQINAKQLSDMNYKASGEAAKHKYTLPMDLPQFLQAKANAINISESKYKKGWEETISKGYDSRLDAIPIKAAKASRDIASDFKYKQAYEKARGHMVGCRNLQDDPKLVHSMHVAKMQSEREYKKGFEKSKTKFHSPVDMVSVVAAKQAQAIARNYDYKQLIHNTNVMPDAMSVQLAKHMNQLQSDNLYKADLDWIRGTGWIPIGSLEQDKVKKAGQILSEAKYRQHPDTIKFTSITDDPVMVQSQINAKQNSEKLYKAGGEESKHKYTMNVDDPMLVLAKANAVNMSKKLYRQGWEETISKGYDSKLDAIPIKAAKASRDIVSDYKYKQAYEKARGHMVGCRNLQDDPKLVHSMNVAKMQSEREYKKGFEKSKTKFHSPVDMVSVVAAKQAQAIARNYDYKQLIHNTNVMPDAMSVQLAKHMNQLQSDNLYKADMDWIRGMGWVPIGSLEQEKVKKAGQILSEAKYRQHPDTIKFTSITDDPVMVQAQINAKQNSEKLYRAGAAKTLQKYSIPADSPGFLQARLNAYNFSVNAYKSAWGETIRKGYDSRADAIPIKAARASRDIASDYKYKQAYEKSRGHMVGCRDIQDDPKLVHSMNVAKMQSEREYKKGFEKSKTKFHSPVDMVSVVAAKQAQAIARNYDYKQLIHNTNVMPDAMSVQLAKHMNQLQSDNLYKADLDWIRGTGWIPIGSLEQDKVKKAGQILSEAKYRQHPDTIKFTSITDDPVMVQAQINAKQLSEKLYKEAWENDKTKIHVTPDAPEFLLAKANSANASEKLYKLGWKEYLNKGYDSRADAIAIKAAKASRDIASDYKYKLAYEKGRGHMVGCRNLQDDPKLVHCMNVAKMQSEREYKKGFEKTKTKYHSPVDMISVVAAKHCQKQVNDFNYRTYLHQWTCMPDQNDVIQARKAYELQSDNLYKGDLSWLRGIGWVPIGSLESEKVKKAGQILSEAKYRQHPDTIKFTSITDDPLMVQAQINAKQMDTKRYKEAWEKAKTSIHIMPDTPEFLLAKLNKVNVSEKHYKQGWLDTIKKGYDLRLDAISIKAAKASRDIASDYKYKLAYEKGRGHMVGCRNLQDDPKLVHCMNVAKIQSEREYKKGFEKTKTKYHSPVDMISVVAAKHCQKQVNDVNYRTYLHQWTCMPDQNDVIQAKKAYELQSDYLYKGDLSWLRGIGWVPVGSLESEKVKKAGEILSEAKYRQRPDTFKFTSITDDPVMVQAQINAKQNSNKLYKDAWENAKTKIHIMPDAPEFLLSKTNSANVSQKLYRQGWEETIRKGYDSRADAIPIRAAKASRDIASDYKYKLAYEKGRGHMVGCRNLQDDPKLVHCMNVAKMQSEREYKKGFEKTKTKYHSPVDMISVVAAKHCQKQVNDVNYRTYLHQWTCMPDQNDVIQARKAYDLQSDYLYKGDLSWLRGIGWVPVGSLESEKVKKAGEILSEAKYRQRPDTFKFTSITDDPVMVQAQINAKQINDKLYRAAWEGCKTNIHIMPDTPQIVLSKLNTANMSQKLYRQGWEETISKGYDSRADSIAIKAAKASRDIASDYKYKLAYEKGKGHMVGCRNLQDDPKLVWFMHVAKMQSEREYKKGFEKTKTKYHSPVDMISVVAAKHCQKQVNDVNYRTYLHQWTCMPDQNDVIQAKKAYELQSDNIYKEDLNWLRGTGWVPMGSLEHEKVKNAGKILSERRYRQSPDTFKFTSIVDDPVMVLAQANAKQNSKWLYRDAWDKDKSSIHVMPDTPEITLAKLNSANISQKLYRQGWEETISKGYDSRADSIAIKAAKASRDIASDYKYKLAYEKGRGHMVGCRNIQDDPKLVWSMHVAKIQSEREYKKGFEKTKTKYHSPVDMISVVAAKHCQKQVNDVNYRTYLHQWTCMPDQNDVIQARKAYELQSDNIYKEDLNWLRGTGWVPMGSLEHEKVKNAGKILSERRYRQSPDTFKFTSIVDDPVMVLAQANAKQNSKWLYRDAWDKDKLNIHVMPDTPEFNLAKQNAVQMSNKLYRQGWEDTIQKGYASRSDAIAIKAAKASRDIASDYKYKLAYEKGRGHMVGCRNIQDDPKLVWFMQVAKMQSDREYKKGFEKTKTKYHSPVDMISVVAAKHCQKQVNDVNYRTYLHQWTCMPDQNDVIQARKAYELQSDNIYKDDLNWLRGIGWSPDGSLEHMKVKHAGKILSNKFYRQNPDSIKFTSIVDDPVMVQAQINAKLLSNKLYKEAWENAKTSIHVMPDTPEIMLSKLNSVNVSGKLYRQGWEDTIQKGYASRSDAIAIKAAKASRDIASDYKYKLAYEKGRGHMVGCRNLQDDPKLVHCMNVAKMQSDREYKKGFEKSKTKFHSPVDMISVVAAKHCQKQVNDFNYRTYLHQWTCMPDQNDVIQAKKAYELQSDWLYKSDLEWLRGCGWQPDGSVDVEKVKKAQEIINERKYRQPISDQKFTSITDLPIFLLAKTNSALISDKVYKEAWQTQKTLCHIPPDTPLYELSKVNSINISDKLYRKSWDEAKVKGYHVDKDAISVLAARKARDIASDIKYKMAYEKGKGHHVGCRNIQDDPKLVWSMHVAKMQSEREYKKGFEKSKTKYHSPVDMISVVAAKHCQKQVNDVNYRTYLHQWTCMPDQNDVIQAKKAYDLQSNWVYKADLEWLRGCGWLPEGSLDVLKVKKAQEILNDRIYRQPASSLKFTSVIDSPEYLLAKTNADQISGWKYKKDWELNKTSIHIMPDTPEINLSRANAVNVSRKQYRKGWEDALQNGYHLKTDAIAIKAAKASREIISDYKYKHAYELGKGHLIGCHSVHEDPMLEHCAKVGKMQSDLEYKKDFHKTKTKCHLPHDMLNVVAAKKYQEMISDIPYRTYLHQWTCMPDQNDVIQARKAYDLQSDIIYKADLEWIRGCGWLPTGSLDVEHSKKAQNILSNNKYKAEAYQGMKNFSVVTDTPTYINAVLSAHQLCDYKYKEAWNRDKSNVTVSECPLYDVARDAARNLSSKIYKEGWENMKATGYKIPADSLDLQQAKLLKEITSEIKYKHAHIKDRGHLIGCHSVHEDPMLEHCAKVGKMQSDLEYKKDFHKTKTKCHLPHDMLNVVAAKKYQEMISDIPYRTYLHQWTCMPDQNDVIQARKAYDLQSDFVYKADLEWLRGCGWLPSGSVDVEKVKRAQNILNDNKYKSAALQGTRKYIVVTDTPAYLTALQSGIQLSDVKYKEAFNLEKGNSHMSPDAPQFNLSREASKLCSEKLYKESWDNVKSTGYILPVDYLPLVNAKNIRNNSLLKYKEEYEQTKAHIQGMKSMKEFPSVALLLNLAKNRSQLEYTKGYEKSKSKVHIPADMLSNLQAKKCQQILSELEYRRHLHQWTCHPEQNEVLQARKAYDMQSDILYKDDLTWLKGIGCNVYETPDIMRAKNACDLISPNKYKAAAIEATKQYSVVTDTPAYITALRCGHQQSDNKYKQAFIRERGKCVIPSDSLANVHSSDVQKLFSNNLYKEAWDQVKASSYSIPSDSWAFVSAKDQKEHSDRKYREEYERMKARYCLPRSLQEDPKAMQALKAYQIRSNILYRDTYEKNKARVHIAPDMFEMVGAKATQRMVSGMDYRTYLHHWVCKPDLAVFSHARKVNEQLSDVYYKDDLSWIRGVGVALWDTPEIKLAKEAYNNRSDNQYKAKAWETMYNYTQVDDAPEIKQAIINAKQLSDLNYRHSYVNHIRGHVTSIKNTVELDRARNAALIQSEFLYRNASRKALPSGYTIPVDMPLYVQAKKAGNILSDLKYKETYENNKAKMYHLIPDAWFFRSVQKAENVQNERLYREIYHKNKDKIHPSAITPELRQVKITQHAISNLAYKADYERLKGHYITLPYSPELLHHRHVGNITSDIQYKEDMQWLKGLSCLLHDTPNMRHAKKIIADNSNYGLEAKKAQEKYCVVLDTPGYVRIVELKDHLSEVAYRAIGNEVKTKFTPVVDTPAHMLAKNSQEMQSQYLYKETAHRELPHIHSVVDTPLLKHAKSVKHLNSDIVYQHEYNQNKAKYTLIPDSPFNKISKKAYENASDLRYKEAYQHLRGKYHTVKDARDIVHHRKVTDKISDVKYKQKYMNQLGIWHAIPDHPDYFHHRLVTELVSDVKYKEDLTWLKGIGSYAYDTPDLTHAKQNRVLYSHVKYTKPFEAMRDKFTYSSNSPAFRLAKHAGDLINMREYKAIATEGLHHGCNEAHRPDIQQAKYADFLTNKWVYKHQYEQHKDKYTTVLETPYNLQALKMKKLISENVYKAQYNKNKAHWFTPVHDATFQMHLGKIKDRMSIMKYKEDYEKKKAHINIPEDYRDILAAKKAYKAISNLEYKTQYEKTKAKWGWIADRPDVIHAVKTTLQQSDVEYKYDREMLKGCKLSVVDDRNVAHALHGNELASEVKYRRKYEQVTKGTCIQVAETPLMNLMKRVTDMVSQNKYKASSAKILPKASFTHMPETRETVHIKEVSKMQSHNTYKEKFEKEKGKSNYAMMVAPPDVAHAVDVAKKQSNLSYKKDAKSKLPYTSVADRPDILKAKQAAKLISDIEYRAKAKEEKAHPSAMVGRPDIELAKEVSKLTSQVEYTKQKLRGHGAASYDTPMMRHLKKMVTLSSDLKYKEKFDKEVKGQKPTGDLKEMPAYKTAKDATSLASEVKYKQDLKKMHNPACADSLLNQHVTGTSKLASEYCYKKVYEDNKGHYILVADSPEQIHLKEASDLQSQYKYKEEYEKNKGKGMLDFETPTYVTNKETQQMQSEKEYKRGYEEGMKGRNLSELEFTPAYLHAKYASGLVNEKEYKRDLEEGTKGKGLTGLEVTPDLIRARSATHILSEREYKKDMEAEIRGRGMTTTGLDTPDFHRVKNATDILSQAKYNQTGDGSYTTVVDTPDILHAQQVKTITSQKQYKEHAQRAMSNYQTVMETPELHRVRENQKHFSSLQYKADADNLKGKVTTVSNTPEIQRVKENQKNFSSVLYKEGIKAGTSVNATPELRRVKENTKNISSVLYKEGIKSGTAVNDTPELQRVRATQKNISSVLYKDQIKAGTSLKDTPEIRRVKQTQDHISSIKYKEQIGTATVVADSPEYQRARENQKLISMVKYKEQLAKMTPINATMDTERVKRAQGNVSAVLYADHSRREMQGRASCLLDTPEMRRVRENQRNFSLVKYHEDFERIKAKGFTAVVDDPITERVKRNTRDVSDISYRGIQRRTVEIEQRRLEAEQETTADLRVWRTNPGSIFDYDPAEDNIQSKSLYLMNVQAQRRSREHSRSASALSISTGDERSEGSELERNYSYYSNNAFYASASASACYQQVKTVVIPQQRSSSVVTQQTTVSSIPSHPSTTGRSYRALYDYTGADDDEVTFKDGDVIINVQPIDEGWMYGTVQRSGKTGMLPANYVEAI</sequence>
<feature type="region of interest" description="Disordered" evidence="5">
    <location>
        <begin position="14"/>
        <end position="37"/>
    </location>
</feature>
<keyword evidence="3" id="KW-0009">Actin-binding</keyword>
<dbReference type="SMART" id="SM00227">
    <property type="entry name" value="NEBU"/>
    <property type="match status" value="179"/>
</dbReference>
<evidence type="ECO:0000256" key="3">
    <source>
        <dbReference type="ARBA" id="ARBA00023203"/>
    </source>
</evidence>
<evidence type="ECO:0000256" key="1">
    <source>
        <dbReference type="ARBA" id="ARBA00022443"/>
    </source>
</evidence>
<dbReference type="CTD" id="4703"/>
<evidence type="ECO:0000256" key="4">
    <source>
        <dbReference type="PROSITE-ProRule" id="PRU00192"/>
    </source>
</evidence>
<name>A0AAJ7T808_PETMA</name>
<reference evidence="8 9" key="1">
    <citation type="submission" date="2025-04" db="UniProtKB">
        <authorList>
            <consortium name="RefSeq"/>
        </authorList>
    </citation>
    <scope>IDENTIFICATION</scope>
    <source>
        <tissue evidence="8 9">Sperm</tissue>
    </source>
</reference>
<dbReference type="Gene3D" id="2.30.30.40">
    <property type="entry name" value="SH3 Domains"/>
    <property type="match status" value="1"/>
</dbReference>